<dbReference type="SMART" id="SM00850">
    <property type="entry name" value="LytTR"/>
    <property type="match status" value="1"/>
</dbReference>
<dbReference type="Proteomes" id="UP000323994">
    <property type="component" value="Unassembled WGS sequence"/>
</dbReference>
<dbReference type="SUPFAM" id="SSF52172">
    <property type="entry name" value="CheY-like"/>
    <property type="match status" value="1"/>
</dbReference>
<comment type="caution">
    <text evidence="4">The sequence shown here is derived from an EMBL/GenBank/DDBJ whole genome shotgun (WGS) entry which is preliminary data.</text>
</comment>
<dbReference type="GO" id="GO:0003677">
    <property type="term" value="F:DNA binding"/>
    <property type="evidence" value="ECO:0007669"/>
    <property type="project" value="InterPro"/>
</dbReference>
<dbReference type="Pfam" id="PF00072">
    <property type="entry name" value="Response_reg"/>
    <property type="match status" value="1"/>
</dbReference>
<accession>A0A5M8QS43</accession>
<dbReference type="EMBL" id="VBSN01000041">
    <property type="protein sequence ID" value="KAA6438899.1"/>
    <property type="molecule type" value="Genomic_DNA"/>
</dbReference>
<protein>
    <submittedName>
        <fullName evidence="4">Response regulator transcription factor</fullName>
    </submittedName>
</protein>
<dbReference type="PANTHER" id="PTHR37299:SF1">
    <property type="entry name" value="STAGE 0 SPORULATION PROTEIN A HOMOLOG"/>
    <property type="match status" value="1"/>
</dbReference>
<dbReference type="InterPro" id="IPR011006">
    <property type="entry name" value="CheY-like_superfamily"/>
</dbReference>
<dbReference type="GO" id="GO:0000156">
    <property type="term" value="F:phosphorelay response regulator activity"/>
    <property type="evidence" value="ECO:0007669"/>
    <property type="project" value="InterPro"/>
</dbReference>
<dbReference type="Pfam" id="PF04397">
    <property type="entry name" value="LytTR"/>
    <property type="match status" value="1"/>
</dbReference>
<name>A0A5M8QS43_9BACT</name>
<dbReference type="AlphaFoldDB" id="A0A5M8QS43"/>
<keyword evidence="5" id="KW-1185">Reference proteome</keyword>
<evidence type="ECO:0000259" key="3">
    <source>
        <dbReference type="PROSITE" id="PS50930"/>
    </source>
</evidence>
<evidence type="ECO:0000313" key="4">
    <source>
        <dbReference type="EMBL" id="KAA6438899.1"/>
    </source>
</evidence>
<dbReference type="PROSITE" id="PS50930">
    <property type="entry name" value="HTH_LYTTR"/>
    <property type="match status" value="1"/>
</dbReference>
<dbReference type="OrthoDB" id="1646880at2"/>
<dbReference type="InterPro" id="IPR007492">
    <property type="entry name" value="LytTR_DNA-bd_dom"/>
</dbReference>
<evidence type="ECO:0000313" key="5">
    <source>
        <dbReference type="Proteomes" id="UP000323994"/>
    </source>
</evidence>
<evidence type="ECO:0000256" key="1">
    <source>
        <dbReference type="PROSITE-ProRule" id="PRU00169"/>
    </source>
</evidence>
<dbReference type="Gene3D" id="3.40.50.2300">
    <property type="match status" value="1"/>
</dbReference>
<organism evidence="4 5">
    <name type="scientific">Dyadobacter flavalbus</name>
    <dbReference type="NCBI Taxonomy" id="2579942"/>
    <lineage>
        <taxon>Bacteria</taxon>
        <taxon>Pseudomonadati</taxon>
        <taxon>Bacteroidota</taxon>
        <taxon>Cytophagia</taxon>
        <taxon>Cytophagales</taxon>
        <taxon>Spirosomataceae</taxon>
        <taxon>Dyadobacter</taxon>
    </lineage>
</organism>
<gene>
    <name evidence="4" type="ORF">FEM33_15115</name>
</gene>
<evidence type="ECO:0000259" key="2">
    <source>
        <dbReference type="PROSITE" id="PS50110"/>
    </source>
</evidence>
<feature type="modified residue" description="4-aspartylphosphate" evidence="1">
    <location>
        <position position="61"/>
    </location>
</feature>
<reference evidence="4 5" key="1">
    <citation type="submission" date="2019-05" db="EMBL/GenBank/DDBJ databases">
        <authorList>
            <person name="Qu J.-H."/>
        </authorList>
    </citation>
    <scope>NUCLEOTIDE SEQUENCE [LARGE SCALE GENOMIC DNA]</scope>
    <source>
        <strain evidence="4 5">NS28</strain>
    </source>
</reference>
<dbReference type="RefSeq" id="WP_139012862.1">
    <property type="nucleotide sequence ID" value="NZ_VBSN01000041.1"/>
</dbReference>
<dbReference type="SMART" id="SM00448">
    <property type="entry name" value="REC"/>
    <property type="match status" value="1"/>
</dbReference>
<feature type="domain" description="Response regulatory" evidence="2">
    <location>
        <begin position="10"/>
        <end position="122"/>
    </location>
</feature>
<sequence length="280" mass="31539">MSSNTTKKISCLIIDDEEPAHEVLKFLIAKIPWLSYAGSCYNAVDALDIIPETKPDIVFLDVNMPELSGLDLLSIIKVPDSHVIMTTAYPEYAVDGFTFDVTSFLLKPIGFDRFLKAVTKVRRLITGNQAFGEKTLAIPSDEVQTESLAAASPLPDELVGQVQQEVKGDVSVQEDYMWIRADRKMHCIWFKDIYFVEGLKDYVKVHHSNGLLVTLASMATMMSRLPSPQFVRTHRSYIVNRNSIKMIEGNMITMLNGMKVSIAVSPTRDEIFRQLTERQS</sequence>
<keyword evidence="1" id="KW-0597">Phosphoprotein</keyword>
<feature type="domain" description="HTH LytTR-type" evidence="3">
    <location>
        <begin position="177"/>
        <end position="248"/>
    </location>
</feature>
<dbReference type="PANTHER" id="PTHR37299">
    <property type="entry name" value="TRANSCRIPTIONAL REGULATOR-RELATED"/>
    <property type="match status" value="1"/>
</dbReference>
<proteinExistence type="predicted"/>
<dbReference type="Gene3D" id="2.40.50.1020">
    <property type="entry name" value="LytTr DNA-binding domain"/>
    <property type="match status" value="1"/>
</dbReference>
<dbReference type="InterPro" id="IPR046947">
    <property type="entry name" value="LytR-like"/>
</dbReference>
<dbReference type="InterPro" id="IPR001789">
    <property type="entry name" value="Sig_transdc_resp-reg_receiver"/>
</dbReference>
<dbReference type="PROSITE" id="PS50110">
    <property type="entry name" value="RESPONSE_REGULATORY"/>
    <property type="match status" value="1"/>
</dbReference>